<dbReference type="InterPro" id="IPR023198">
    <property type="entry name" value="PGP-like_dom2"/>
</dbReference>
<dbReference type="PANTHER" id="PTHR43481:SF4">
    <property type="entry name" value="GLYCEROL-1-PHOSPHATE PHOSPHOHYDROLASE 1-RELATED"/>
    <property type="match status" value="1"/>
</dbReference>
<dbReference type="RefSeq" id="WP_053182575.1">
    <property type="nucleotide sequence ID" value="NZ_LGIA01000148.1"/>
</dbReference>
<organism evidence="1 2">
    <name type="scientific">Sunxiuqinia dokdonensis</name>
    <dbReference type="NCBI Taxonomy" id="1409788"/>
    <lineage>
        <taxon>Bacteria</taxon>
        <taxon>Pseudomonadati</taxon>
        <taxon>Bacteroidota</taxon>
        <taxon>Bacteroidia</taxon>
        <taxon>Marinilabiliales</taxon>
        <taxon>Prolixibacteraceae</taxon>
        <taxon>Sunxiuqinia</taxon>
    </lineage>
</organism>
<accession>A0A0L8V9I5</accession>
<sequence>MMILDKHPDAEALIFDLDGTLSDSLPVHIATWYTVCEHYQCQFDPSIIEEMTGMPTIEFAHRIIRDNGLKGVDPEEMVRMKQQTFWNSIDKLRPHESVISLVHQYHGKIPLTVGTGASRTSAELQLKALKIYDLFDAIVTADDVTEHKPLPQTFLKCAELVKISPNKCHVYEDGVLGMQAAQSAGMFLTDVRPFLKN</sequence>
<dbReference type="SUPFAM" id="SSF56784">
    <property type="entry name" value="HAD-like"/>
    <property type="match status" value="1"/>
</dbReference>
<keyword evidence="2" id="KW-1185">Reference proteome</keyword>
<dbReference type="EMBL" id="LGIA01000148">
    <property type="protein sequence ID" value="KOH45111.1"/>
    <property type="molecule type" value="Genomic_DNA"/>
</dbReference>
<dbReference type="Pfam" id="PF13419">
    <property type="entry name" value="HAD_2"/>
    <property type="match status" value="1"/>
</dbReference>
<dbReference type="Gene3D" id="3.40.50.1000">
    <property type="entry name" value="HAD superfamily/HAD-like"/>
    <property type="match status" value="1"/>
</dbReference>
<dbReference type="InterPro" id="IPR036412">
    <property type="entry name" value="HAD-like_sf"/>
</dbReference>
<dbReference type="Gene3D" id="1.10.150.240">
    <property type="entry name" value="Putative phosphatase, domain 2"/>
    <property type="match status" value="1"/>
</dbReference>
<gene>
    <name evidence="1" type="ORF">NC99_19730</name>
</gene>
<dbReference type="OrthoDB" id="9797743at2"/>
<dbReference type="PANTHER" id="PTHR43481">
    <property type="entry name" value="FRUCTOSE-1-PHOSPHATE PHOSPHATASE"/>
    <property type="match status" value="1"/>
</dbReference>
<comment type="caution">
    <text evidence="1">The sequence shown here is derived from an EMBL/GenBank/DDBJ whole genome shotgun (WGS) entry which is preliminary data.</text>
</comment>
<proteinExistence type="predicted"/>
<dbReference type="Proteomes" id="UP000036958">
    <property type="component" value="Unassembled WGS sequence"/>
</dbReference>
<name>A0A0L8V9I5_9BACT</name>
<dbReference type="InterPro" id="IPR023214">
    <property type="entry name" value="HAD_sf"/>
</dbReference>
<protein>
    <recommendedName>
        <fullName evidence="3">Phosphatase</fullName>
    </recommendedName>
</protein>
<dbReference type="InterPro" id="IPR041492">
    <property type="entry name" value="HAD_2"/>
</dbReference>
<dbReference type="AlphaFoldDB" id="A0A0L8V9I5"/>
<dbReference type="CDD" id="cd07505">
    <property type="entry name" value="HAD_BPGM-like"/>
    <property type="match status" value="1"/>
</dbReference>
<reference evidence="2" key="1">
    <citation type="submission" date="2015-07" db="EMBL/GenBank/DDBJ databases">
        <title>Genome sequencing of Sunxiuqinia dokdonensis strain SK.</title>
        <authorList>
            <person name="Ahn S."/>
            <person name="Kim B.-C."/>
        </authorList>
    </citation>
    <scope>NUCLEOTIDE SEQUENCE [LARGE SCALE GENOMIC DNA]</scope>
    <source>
        <strain evidence="2">SK</strain>
    </source>
</reference>
<evidence type="ECO:0008006" key="3">
    <source>
        <dbReference type="Google" id="ProtNLM"/>
    </source>
</evidence>
<evidence type="ECO:0000313" key="1">
    <source>
        <dbReference type="EMBL" id="KOH45111.1"/>
    </source>
</evidence>
<dbReference type="STRING" id="1409788.NC99_19730"/>
<dbReference type="GO" id="GO:0050308">
    <property type="term" value="F:sugar-phosphatase activity"/>
    <property type="evidence" value="ECO:0007669"/>
    <property type="project" value="TreeGrafter"/>
</dbReference>
<evidence type="ECO:0000313" key="2">
    <source>
        <dbReference type="Proteomes" id="UP000036958"/>
    </source>
</evidence>
<dbReference type="InterPro" id="IPR051806">
    <property type="entry name" value="HAD-like_SPP"/>
</dbReference>
<dbReference type="SFLD" id="SFLDG01129">
    <property type="entry name" value="C1.5:_HAD__Beta-PGM__Phosphata"/>
    <property type="match status" value="1"/>
</dbReference>
<dbReference type="SFLD" id="SFLDS00003">
    <property type="entry name" value="Haloacid_Dehalogenase"/>
    <property type="match status" value="1"/>
</dbReference>